<evidence type="ECO:0000256" key="2">
    <source>
        <dbReference type="ARBA" id="ARBA00022525"/>
    </source>
</evidence>
<evidence type="ECO:0000256" key="4">
    <source>
        <dbReference type="ARBA" id="ARBA00023026"/>
    </source>
</evidence>
<dbReference type="Pfam" id="PF25023">
    <property type="entry name" value="TEN_YD-shell"/>
    <property type="match status" value="1"/>
</dbReference>
<feature type="domain" description="Teneurin-like YD-shell" evidence="7">
    <location>
        <begin position="2555"/>
        <end position="2871"/>
    </location>
</feature>
<dbReference type="InterPro" id="IPR032350">
    <property type="entry name" value="Nbr1_FW"/>
</dbReference>
<dbReference type="InterPro" id="IPR003284">
    <property type="entry name" value="Sal_SpvB"/>
</dbReference>
<dbReference type="EMBL" id="CP038026">
    <property type="protein sequence ID" value="QBQ36872.1"/>
    <property type="molecule type" value="Genomic_DNA"/>
</dbReference>
<dbReference type="Pfam" id="PF16158">
    <property type="entry name" value="N_BRCA1_IG"/>
    <property type="match status" value="2"/>
</dbReference>
<evidence type="ECO:0000256" key="3">
    <source>
        <dbReference type="ARBA" id="ARBA00022737"/>
    </source>
</evidence>
<dbReference type="InterPro" id="IPR050708">
    <property type="entry name" value="T6SS_VgrG/RHS"/>
</dbReference>
<dbReference type="InterPro" id="IPR013783">
    <property type="entry name" value="Ig-like_fold"/>
</dbReference>
<feature type="domain" description="Nbr1 FW" evidence="6">
    <location>
        <begin position="478"/>
        <end position="563"/>
    </location>
</feature>
<dbReference type="InterPro" id="IPR006530">
    <property type="entry name" value="YD"/>
</dbReference>
<dbReference type="SUPFAM" id="SSF69318">
    <property type="entry name" value="Integrin alpha N-terminal domain"/>
    <property type="match status" value="1"/>
</dbReference>
<evidence type="ECO:0000313" key="9">
    <source>
        <dbReference type="Proteomes" id="UP000294359"/>
    </source>
</evidence>
<feature type="domain" description="Insecticide toxin TcdB middle/N-terminal" evidence="5">
    <location>
        <begin position="1789"/>
        <end position="1946"/>
    </location>
</feature>
<dbReference type="Pfam" id="PF12256">
    <property type="entry name" value="TcdB_toxin_midN"/>
    <property type="match status" value="1"/>
</dbReference>
<dbReference type="Pfam" id="PF03534">
    <property type="entry name" value="SpvB"/>
    <property type="match status" value="1"/>
</dbReference>
<dbReference type="InterPro" id="IPR022385">
    <property type="entry name" value="Rhs_assc_core"/>
</dbReference>
<dbReference type="NCBIfam" id="TIGR03696">
    <property type="entry name" value="Rhs_assc_core"/>
    <property type="match status" value="1"/>
</dbReference>
<sequence length="3142" mass="333694">MVRQQSTVVMGCLRARAQQLVGMIRWLMLALLILGAGGASAQVNFFNPAISATSGTADASGVFRVTFSGNASAQDRFDAVNQILVAEGESFLDAVDYEVVYDPNIEGYVNTVRSIRNTVALTPGTHTLRLIARTERGSEAGTQYFVVNVAAAPTAPATRGATVTAQSIPSAMSAGQAYAVSVTMKNTGNVTWTVGGQDPYALGSQNPANNTIWHPGRVAVATAVAPGASYTFNFTVTAPATPGTYDMQWQMLQENQAWFGDFVHAPITVTEALPTVSLTSPANGARFTTTTTTATVALTGSAAGTAGATIARLEFFDGGTSLGYVASTSISLSKALAVGSHTIELRATDSRGKTRSAFSTITVAGPAPTATLTAPLNNSAYVISSGSTVNVQVTGTVSTGATITKLEVLDGATPIHTTSGTSINVALALAAGKHALQLRATDNAGQVGTSAVSTVTVAASTAGDAAGFVSQTMPAALRAGQPVTFSVSMVNTGTTTWSEGASFRLGSQNPQDNRVWGGRVYLTGSVAPGQTGTFTATVTAPQTAGTYNFQWQMVHEDVTWFGAKTDNLSVTVTAGAGPTATLTGTPTNVRVSGTGTAAVTLTGNGSRSGGVVSKLELFQANATGMYAAAPVKTVTGSTASLAMSAPVNLAAGIHFFKLRSTDSAGLQTESRPVIVNVTNSALLGTIGGVRTNAAGTAELYGWTCQSGSTTPLNYKVLLDAPSLGSGGTELTTGVANVATELDNASVQSQCATPGTAHHFVVNLSTYIAQYAGRRLYVWAETANKALNVSLPCVDNNCTMPGTTRVGITTPTANATYVYPNPAFLKMKLTNYSGTFDEVGFYVNGQWIAAQPDGAAGEYSVQKTGLAVSTAPYTVYAVARQGSTAIQSAVVPFFVSAASTITINAPTAGAELTTGIAQTLTATVSGTVQSVRFLANNAEVASAVNSGGRWVGNWSPMAAGTYSLIARAYDGTGAQIGQSAAVSVTVKAGTTSGVPKPVTIAPPHLGNADAGSLPGSLAVANDGAATYGMELTVPPGTAGLQPQLSLNYSGNAPNSQLGLGWSLGGLSTITRCGKTIAQDGVNGRIGYDNADRLCLDGQRLKLVNLPQTEANYWAANAEFRTESETFSRIRAVEVGGKRSYKVETRDGRILTYGAQSGYVTPVIGTPNSGVLGAAIGPKAGARAWALDSVTDRVGNYINFSYTLDSSTGEHLVAAIRYGGNGKPAHAAVEFTYAIRNDAWTRYLDETRADIRKRLVSIKTYHGTDLTGSLSNGTLVRTYTLDYEYSPTSGRSLLNRVTACARNPQSGASECLPATRFDWGKPDPGKTPGFVSKGMWANGPIMTTNNPAAAANTIFPPSANHLEYFSFSDFGNDGLTDVLEKRVAGPVPDDLDSYAQRSRDANNPLPPGTLRSQYRYFHNTGSGFAQYNYNVNVGGANVNFAVLDVGDFNGDGAPDLLVGTQSSGTKICLSPLGAAGSMPAAGGTITFVCNNWPAVGENRGSEMPYVVDANGDGKMGHYSAYKLDGTATFCAGSSCITDTNPPVSVLTPPVADSAQMMLQPLRDYASFTQMVDMTGIGRPTDVRWTQAYAYRFVDTDGTVSNEYTWLNPQAAVVVTDLGVAGSQATRDFRSYVYPEVTPCTDSLECRPYLFDYPATGGTLSADFNASGYNGVAFGYMGIDSSLRKLKAPEFTVCNSTGRALDCAVRRKYSGSAYQAVLAVGNFVGDGAPSILTSSVTFDVHGVATRTGNLQVCRLLGDDTTGGTAAADNNMVCTPWAGVTYPREIGSLAQDRVLFLDLLGTGSAQLLYYHSGKFVNKVWQEDGRWELFAPVDVARDNEALDRIVQVTNGLGATSSVQYLDGIAANVVTLSGTSTLAYPARVARSPGKVVGRMLTDNGVAGTRTVSYRYQDPGLDVSGRGALGFAKIETIDEQKGLTTATRYAQQWPHTGTMLEQTIRTNAGVLLQESKHVLQTQGIAQANGSTSTLPYVDTTTVRRIDPLGVDLGTVVTKNTYGDGWGNLTANSTTTSLSAAGSPAYVTSSATTFRNDGASWLIGKPTLSRVTKTDPETGSITRTVSNDYDATTGLMKQEVREPDNATLKVTTTFDRSANAFGLVNVRTEAWTDPYDAKAKTRQTSTAYDANGRYASKVTNAAGHAETQGYDPATGAQTGLTGPNQLTTSWAVDGFGKPVRELRADGNETRTYTKKCDASCPAGATVAQVTEYFHGADRIAVPQVVYSDRVGHVIQSRSWGFSGKAIVVDRRYDALGRLYEQAQPRFDGETSYLAQRYGYDILDRRTSVVSLDESGNVREATSAYNGLTTVSTNERRFTRTEKHNVIGQLRSVTDAKGVETKFGYDAFGNLQTTTDPMGNVINVTYDVLGRRTDLKDPDLGWIHYDVDPLGRTWATTSPKDRALGKKARVEFDNVDRMVARYETDLESHWVYDTAPKGVGQLAEAHTGTVAAKDYRRLHTYDAYGRPSQTTQLIGSDSYVSAVGYDAWGRTVQQKYRRNSDAEKTYDSRYNDKGYLERIERAGSVLWTVDTQDASGRTTVALLGNGLKQTKTFNSYTGLQSNGLLQTMAGSRRLEESYTYDALANVAQRSQYWESQGFQELFTYDGLNRIETSQVTGQAKQTFTYNAAGSILTKTNVGTQPYVYPSAGTAQPHAVSSIGGVGSFGYDANGNQTVAPGRTATWTSFDMPRQLTKGAVIQNFVYGPEHQRARMDRTDNGTSLNYGGAQEAEISGTQVTVKTYWPLGLGLEIDKPGQATELVWTHSDRLGSIVGLTDATGALKERLAYDAWGKRRSVDGATTPDSLDGQVDKRGYTGHEMLDQLDLVHMNGRVYDPLVGRFLSADVLIENPVDGQSYNRYSYVLNNPTNRTDPTGFASDPAKEPTRKDYVDVVKSHCSGSADPLCALRLKREVEKVLEANPGAYIVGVKTGIGADPNVRQTKNPGASNSSANSTIRTFSDRIDTGTALNGDSVVMQTGSWKESSTRKYGTADQVMGQWLDFDLVNQLGKTAGASDRQLFWLGMAGMVGNPKQLIQKGLGKITTKVLRRKSLGRDGAESMQIIEKLDDEMISRTHKVTKNDEVLHGHQNHTGKYGGERQFPDEWTGTQTFNAPYENIPRVSGRNLCRAALRGIERLQIC</sequence>
<dbReference type="Proteomes" id="UP000294359">
    <property type="component" value="Chromosome"/>
</dbReference>
<comment type="subcellular location">
    <subcellularLocation>
        <location evidence="1">Secreted</location>
    </subcellularLocation>
</comment>
<evidence type="ECO:0000259" key="6">
    <source>
        <dbReference type="Pfam" id="PF16158"/>
    </source>
</evidence>
<feature type="domain" description="Nbr1 FW" evidence="6">
    <location>
        <begin position="171"/>
        <end position="269"/>
    </location>
</feature>
<dbReference type="InterPro" id="IPR031325">
    <property type="entry name" value="RHS_repeat"/>
</dbReference>
<dbReference type="InterPro" id="IPR028994">
    <property type="entry name" value="Integrin_alpha_N"/>
</dbReference>
<dbReference type="InterPro" id="IPR056823">
    <property type="entry name" value="TEN-like_YD-shell"/>
</dbReference>
<gene>
    <name evidence="8" type="ORF">E1742_12365</name>
</gene>
<evidence type="ECO:0000259" key="7">
    <source>
        <dbReference type="Pfam" id="PF25023"/>
    </source>
</evidence>
<dbReference type="NCBIfam" id="TIGR01643">
    <property type="entry name" value="YD_repeat_2x"/>
    <property type="match status" value="1"/>
</dbReference>
<accession>A0ABX5S9S4</accession>
<organism evidence="8 9">
    <name type="scientific">Pseudoduganella plicata</name>
    <dbReference type="NCBI Taxonomy" id="321984"/>
    <lineage>
        <taxon>Bacteria</taxon>
        <taxon>Pseudomonadati</taxon>
        <taxon>Pseudomonadota</taxon>
        <taxon>Betaproteobacteria</taxon>
        <taxon>Burkholderiales</taxon>
        <taxon>Oxalobacteraceae</taxon>
        <taxon>Telluria group</taxon>
        <taxon>Pseudoduganella</taxon>
    </lineage>
</organism>
<evidence type="ECO:0000256" key="1">
    <source>
        <dbReference type="ARBA" id="ARBA00004613"/>
    </source>
</evidence>
<evidence type="ECO:0000259" key="5">
    <source>
        <dbReference type="Pfam" id="PF12256"/>
    </source>
</evidence>
<dbReference type="Pfam" id="PF17957">
    <property type="entry name" value="Big_7"/>
    <property type="match status" value="2"/>
</dbReference>
<dbReference type="InterPro" id="IPR022045">
    <property type="entry name" value="TcdB_toxin_mid/N"/>
</dbReference>
<name>A0ABX5S9S4_9BURK</name>
<dbReference type="PANTHER" id="PTHR32305">
    <property type="match status" value="1"/>
</dbReference>
<keyword evidence="9" id="KW-1185">Reference proteome</keyword>
<reference evidence="8 9" key="1">
    <citation type="submission" date="2019-03" db="EMBL/GenBank/DDBJ databases">
        <title>Draft Genome Sequences of Six Type Strains of the Genus Massilia.</title>
        <authorList>
            <person name="Miess H."/>
            <person name="Frediansyhah A."/>
            <person name="Gross H."/>
        </authorList>
    </citation>
    <scope>NUCLEOTIDE SEQUENCE [LARGE SCALE GENOMIC DNA]</scope>
    <source>
        <strain evidence="8 9">DSM 17505</strain>
    </source>
</reference>
<keyword evidence="2" id="KW-0964">Secreted</keyword>
<dbReference type="Pfam" id="PF05593">
    <property type="entry name" value="RHS_repeat"/>
    <property type="match status" value="1"/>
</dbReference>
<dbReference type="PANTHER" id="PTHR32305:SF15">
    <property type="entry name" value="PROTEIN RHSA-RELATED"/>
    <property type="match status" value="1"/>
</dbReference>
<proteinExistence type="predicted"/>
<evidence type="ECO:0000313" key="8">
    <source>
        <dbReference type="EMBL" id="QBQ36872.1"/>
    </source>
</evidence>
<dbReference type="Gene3D" id="2.60.40.10">
    <property type="entry name" value="Immunoglobulins"/>
    <property type="match status" value="6"/>
</dbReference>
<protein>
    <submittedName>
        <fullName evidence="8">Uncharacterized protein</fullName>
    </submittedName>
</protein>
<keyword evidence="3" id="KW-0677">Repeat</keyword>
<dbReference type="Gene3D" id="2.180.10.10">
    <property type="entry name" value="RHS repeat-associated core"/>
    <property type="match status" value="1"/>
</dbReference>
<keyword evidence="4" id="KW-0843">Virulence</keyword>